<organism evidence="2 3">
    <name type="scientific">Prorocentrum cordatum</name>
    <dbReference type="NCBI Taxonomy" id="2364126"/>
    <lineage>
        <taxon>Eukaryota</taxon>
        <taxon>Sar</taxon>
        <taxon>Alveolata</taxon>
        <taxon>Dinophyceae</taxon>
        <taxon>Prorocentrales</taxon>
        <taxon>Prorocentraceae</taxon>
        <taxon>Prorocentrum</taxon>
    </lineage>
</organism>
<comment type="caution">
    <text evidence="2">The sequence shown here is derived from an EMBL/GenBank/DDBJ whole genome shotgun (WGS) entry which is preliminary data.</text>
</comment>
<evidence type="ECO:0000313" key="2">
    <source>
        <dbReference type="EMBL" id="CAK0805480.1"/>
    </source>
</evidence>
<dbReference type="EMBL" id="CAUYUJ010003470">
    <property type="protein sequence ID" value="CAK0805480.1"/>
    <property type="molecule type" value="Genomic_DNA"/>
</dbReference>
<protein>
    <submittedName>
        <fullName evidence="2">Uncharacterized protein</fullName>
    </submittedName>
</protein>
<gene>
    <name evidence="2" type="ORF">PCOR1329_LOCUS11976</name>
</gene>
<proteinExistence type="predicted"/>
<feature type="compositionally biased region" description="Low complexity" evidence="1">
    <location>
        <begin position="9"/>
        <end position="20"/>
    </location>
</feature>
<evidence type="ECO:0000256" key="1">
    <source>
        <dbReference type="SAM" id="MobiDB-lite"/>
    </source>
</evidence>
<name>A0ABN9QPH3_9DINO</name>
<dbReference type="Proteomes" id="UP001189429">
    <property type="component" value="Unassembled WGS sequence"/>
</dbReference>
<keyword evidence="3" id="KW-1185">Reference proteome</keyword>
<accession>A0ABN9QPH3</accession>
<evidence type="ECO:0000313" key="3">
    <source>
        <dbReference type="Proteomes" id="UP001189429"/>
    </source>
</evidence>
<reference evidence="2" key="1">
    <citation type="submission" date="2023-10" db="EMBL/GenBank/DDBJ databases">
        <authorList>
            <person name="Chen Y."/>
            <person name="Shah S."/>
            <person name="Dougan E. K."/>
            <person name="Thang M."/>
            <person name="Chan C."/>
        </authorList>
    </citation>
    <scope>NUCLEOTIDE SEQUENCE [LARGE SCALE GENOMIC DNA]</scope>
</reference>
<feature type="region of interest" description="Disordered" evidence="1">
    <location>
        <begin position="1"/>
        <end position="29"/>
    </location>
</feature>
<sequence>MAWGEDPQSHSSLLELSSAKSSDEIRDDQIGPPESAWYWWAAELDSDDELGILVELSGPDLNEDEVNETLAQMGKGHQNTWKENRGLNNDENLTGSSWITLLGEDALRELRGQCFERNDEGISNQKILSIIALEGG</sequence>